<reference evidence="3" key="1">
    <citation type="submission" date="2024-02" db="UniProtKB">
        <authorList>
            <consortium name="WormBaseParasite"/>
        </authorList>
    </citation>
    <scope>IDENTIFICATION</scope>
</reference>
<name>A0AAF3FNV2_9BILA</name>
<proteinExistence type="predicted"/>
<evidence type="ECO:0000256" key="1">
    <source>
        <dbReference type="SAM" id="SignalP"/>
    </source>
</evidence>
<evidence type="ECO:0000313" key="3">
    <source>
        <dbReference type="WBParaSite" id="MBELARI_LOCUS7766"/>
    </source>
</evidence>
<dbReference type="Proteomes" id="UP000887575">
    <property type="component" value="Unassembled WGS sequence"/>
</dbReference>
<feature type="signal peptide" evidence="1">
    <location>
        <begin position="1"/>
        <end position="19"/>
    </location>
</feature>
<sequence length="105" mass="12320">MNKLFAFIGLFFIVNHIWAQDCAICEKQMEQVVKRMGGDWKQITEENIKEQMMKDCLEQENEEKACKKHYEFMKPQMDVLVKGAADGKKADEICRDAVKCQKKKE</sequence>
<feature type="chain" id="PRO_5042234134" description="Saposin B-type domain-containing protein" evidence="1">
    <location>
        <begin position="20"/>
        <end position="105"/>
    </location>
</feature>
<evidence type="ECO:0000313" key="2">
    <source>
        <dbReference type="Proteomes" id="UP000887575"/>
    </source>
</evidence>
<keyword evidence="1" id="KW-0732">Signal</keyword>
<organism evidence="2 3">
    <name type="scientific">Mesorhabditis belari</name>
    <dbReference type="NCBI Taxonomy" id="2138241"/>
    <lineage>
        <taxon>Eukaryota</taxon>
        <taxon>Metazoa</taxon>
        <taxon>Ecdysozoa</taxon>
        <taxon>Nematoda</taxon>
        <taxon>Chromadorea</taxon>
        <taxon>Rhabditida</taxon>
        <taxon>Rhabditina</taxon>
        <taxon>Rhabditomorpha</taxon>
        <taxon>Rhabditoidea</taxon>
        <taxon>Rhabditidae</taxon>
        <taxon>Mesorhabditinae</taxon>
        <taxon>Mesorhabditis</taxon>
    </lineage>
</organism>
<protein>
    <recommendedName>
        <fullName evidence="4">Saposin B-type domain-containing protein</fullName>
    </recommendedName>
</protein>
<dbReference type="WBParaSite" id="MBELARI_LOCUS7766">
    <property type="protein sequence ID" value="MBELARI_LOCUS7766"/>
    <property type="gene ID" value="MBELARI_LOCUS7766"/>
</dbReference>
<keyword evidence="2" id="KW-1185">Reference proteome</keyword>
<evidence type="ECO:0008006" key="4">
    <source>
        <dbReference type="Google" id="ProtNLM"/>
    </source>
</evidence>
<dbReference type="AlphaFoldDB" id="A0AAF3FNV2"/>
<accession>A0AAF3FNV2</accession>